<keyword evidence="5" id="KW-0233">DNA recombination</keyword>
<dbReference type="GeneID" id="23116725"/>
<protein>
    <submittedName>
        <fullName evidence="6">Tyrosine recombinase XerD</fullName>
    </submittedName>
</protein>
<reference evidence="6" key="1">
    <citation type="submission" date="2019-11" db="EMBL/GenBank/DDBJ databases">
        <authorList>
            <person name="Feng L."/>
        </authorList>
    </citation>
    <scope>NUCLEOTIDE SEQUENCE</scope>
    <source>
        <strain evidence="6">CbolteaeLFYP116</strain>
    </source>
</reference>
<dbReference type="Gene3D" id="1.10.150.130">
    <property type="match status" value="1"/>
</dbReference>
<dbReference type="PANTHER" id="PTHR30349">
    <property type="entry name" value="PHAGE INTEGRASE-RELATED"/>
    <property type="match status" value="1"/>
</dbReference>
<evidence type="ECO:0000256" key="3">
    <source>
        <dbReference type="ARBA" id="ARBA00022908"/>
    </source>
</evidence>
<dbReference type="PANTHER" id="PTHR30349:SF90">
    <property type="entry name" value="TYROSINE RECOMBINASE XERD"/>
    <property type="match status" value="1"/>
</dbReference>
<dbReference type="EMBL" id="CACRTF010000008">
    <property type="protein sequence ID" value="VYS87032.1"/>
    <property type="molecule type" value="Genomic_DNA"/>
</dbReference>
<accession>A0A6N2S1I2</accession>
<dbReference type="GO" id="GO:0003677">
    <property type="term" value="F:DNA binding"/>
    <property type="evidence" value="ECO:0007669"/>
    <property type="project" value="UniProtKB-UniRule"/>
</dbReference>
<comment type="similarity">
    <text evidence="2">Belongs to the 'phage' integrase family.</text>
</comment>
<name>A0A6N2S1I2_9FIRM</name>
<dbReference type="GO" id="GO:0006310">
    <property type="term" value="P:DNA recombination"/>
    <property type="evidence" value="ECO:0007669"/>
    <property type="project" value="UniProtKB-KW"/>
</dbReference>
<evidence type="ECO:0000313" key="6">
    <source>
        <dbReference type="EMBL" id="VYS87032.1"/>
    </source>
</evidence>
<organism evidence="6">
    <name type="scientific">Enterocloster bolteae</name>
    <dbReference type="NCBI Taxonomy" id="208479"/>
    <lineage>
        <taxon>Bacteria</taxon>
        <taxon>Bacillati</taxon>
        <taxon>Bacillota</taxon>
        <taxon>Clostridia</taxon>
        <taxon>Lachnospirales</taxon>
        <taxon>Lachnospiraceae</taxon>
        <taxon>Enterocloster</taxon>
    </lineage>
</organism>
<dbReference type="InterPro" id="IPR002104">
    <property type="entry name" value="Integrase_catalytic"/>
</dbReference>
<evidence type="ECO:0000256" key="1">
    <source>
        <dbReference type="ARBA" id="ARBA00003283"/>
    </source>
</evidence>
<proteinExistence type="inferred from homology"/>
<evidence type="ECO:0000256" key="5">
    <source>
        <dbReference type="ARBA" id="ARBA00023172"/>
    </source>
</evidence>
<evidence type="ECO:0000256" key="4">
    <source>
        <dbReference type="ARBA" id="ARBA00023125"/>
    </source>
</evidence>
<dbReference type="SUPFAM" id="SSF56349">
    <property type="entry name" value="DNA breaking-rejoining enzymes"/>
    <property type="match status" value="1"/>
</dbReference>
<dbReference type="InterPro" id="IPR013762">
    <property type="entry name" value="Integrase-like_cat_sf"/>
</dbReference>
<dbReference type="InterPro" id="IPR004107">
    <property type="entry name" value="Integrase_SAM-like_N"/>
</dbReference>
<dbReference type="InterPro" id="IPR011010">
    <property type="entry name" value="DNA_brk_join_enz"/>
</dbReference>
<dbReference type="Pfam" id="PF00589">
    <property type="entry name" value="Phage_integrase"/>
    <property type="match status" value="1"/>
</dbReference>
<dbReference type="Gene3D" id="1.10.443.10">
    <property type="entry name" value="Intergrase catalytic core"/>
    <property type="match status" value="1"/>
</dbReference>
<keyword evidence="4" id="KW-0238">DNA-binding</keyword>
<keyword evidence="3" id="KW-0229">DNA integration</keyword>
<sequence length="411" mass="48288">MNKPNLQSDSALYSLMLGAENELRKLRYSDSTIRHRWEVWKRYLKFSNKEDFQLQDWHDFLKKVYGIEELQGELTRNQRTAREAFQTLYQFYKEGRLQYWSLVRSDTETIPAPFCAITDLFLQHLEANGCVLSTITDYARTLRRLTKFLQQEQVESFRMLKPEHITPFIASVASYHGRSVAALLSELRQFFHYLYLNGYHEKDLSLFIPKSNILRSREHLPSIWSPEDLEKILGCVDIGNPIGKRDYAIILMVARLGLRVRDIIHMKYENIKWEKNCIELVQFKTKQPLTLPLFEDVGNAVIDYLRNGRPESPVPNIFIRHRVPYSAFNENNRLHHMLNTYIYKAGIVVTPEKSHGMHTLRHSLATELLKKEVPLPVISEILGHQRVETTANYLRVDTEQLRNCTLSMEVF</sequence>
<dbReference type="PROSITE" id="PS51898">
    <property type="entry name" value="TYR_RECOMBINASE"/>
    <property type="match status" value="1"/>
</dbReference>
<dbReference type="InterPro" id="IPR010998">
    <property type="entry name" value="Integrase_recombinase_N"/>
</dbReference>
<dbReference type="GO" id="GO:0015074">
    <property type="term" value="P:DNA integration"/>
    <property type="evidence" value="ECO:0007669"/>
    <property type="project" value="UniProtKB-KW"/>
</dbReference>
<gene>
    <name evidence="6" type="primary">xerD_2</name>
    <name evidence="6" type="ORF">CBLFYP116_00967</name>
</gene>
<dbReference type="Pfam" id="PF02899">
    <property type="entry name" value="Phage_int_SAM_1"/>
    <property type="match status" value="1"/>
</dbReference>
<dbReference type="PROSITE" id="PS51900">
    <property type="entry name" value="CB"/>
    <property type="match status" value="1"/>
</dbReference>
<dbReference type="InterPro" id="IPR044068">
    <property type="entry name" value="CB"/>
</dbReference>
<dbReference type="InterPro" id="IPR050090">
    <property type="entry name" value="Tyrosine_recombinase_XerCD"/>
</dbReference>
<dbReference type="RefSeq" id="WP_002570043.1">
    <property type="nucleotide sequence ID" value="NZ_BAABZS010000001.1"/>
</dbReference>
<comment type="function">
    <text evidence="1">Site-specific tyrosine recombinase, which acts by catalyzing the cutting and rejoining of the recombining DNA molecules.</text>
</comment>
<dbReference type="AlphaFoldDB" id="A0A6N2S1I2"/>
<evidence type="ECO:0000256" key="2">
    <source>
        <dbReference type="ARBA" id="ARBA00008857"/>
    </source>
</evidence>
<dbReference type="CDD" id="cd01188">
    <property type="entry name" value="INT_RitA_C_like"/>
    <property type="match status" value="1"/>
</dbReference>